<dbReference type="GO" id="GO:0006310">
    <property type="term" value="P:DNA recombination"/>
    <property type="evidence" value="ECO:0007669"/>
    <property type="project" value="InterPro"/>
</dbReference>
<dbReference type="InterPro" id="IPR013970">
    <property type="entry name" value="Rfa2"/>
</dbReference>
<dbReference type="AlphaFoldDB" id="A0A6P6S0T6"/>
<dbReference type="InterPro" id="IPR012340">
    <property type="entry name" value="NA-bd_OB-fold"/>
</dbReference>
<sequence>MEGNKASRRVPYGRLCDFVGRRIRFVGKIKEAEDDAIIIEASEGRCVKCFFREPPPPCRYVEVVATVQEDLTVKQEDTDQTIPLGDNIDMELVDAATAATFHPQFNHLFEAE</sequence>
<evidence type="ECO:0000313" key="4">
    <source>
        <dbReference type="Proteomes" id="UP000515125"/>
    </source>
</evidence>
<dbReference type="GO" id="GO:0006260">
    <property type="term" value="P:DNA replication"/>
    <property type="evidence" value="ECO:0007669"/>
    <property type="project" value="InterPro"/>
</dbReference>
<gene>
    <name evidence="5" type="primary">LOC113147423</name>
</gene>
<keyword evidence="4" id="KW-1185">Reference proteome</keyword>
<evidence type="ECO:0000256" key="3">
    <source>
        <dbReference type="ARBA" id="ARBA00023242"/>
    </source>
</evidence>
<dbReference type="GO" id="GO:0031981">
    <property type="term" value="C:nuclear lumen"/>
    <property type="evidence" value="ECO:0007669"/>
    <property type="project" value="UniProtKB-ARBA"/>
</dbReference>
<dbReference type="SUPFAM" id="SSF50249">
    <property type="entry name" value="Nucleic acid-binding proteins"/>
    <property type="match status" value="1"/>
</dbReference>
<reference evidence="5" key="1">
    <citation type="submission" date="2025-08" db="UniProtKB">
        <authorList>
            <consortium name="RefSeq"/>
        </authorList>
    </citation>
    <scope>IDENTIFICATION</scope>
</reference>
<evidence type="ECO:0000256" key="1">
    <source>
        <dbReference type="ARBA" id="ARBA00004123"/>
    </source>
</evidence>
<organism evidence="4 5">
    <name type="scientific">Cyclospora cayetanensis</name>
    <dbReference type="NCBI Taxonomy" id="88456"/>
    <lineage>
        <taxon>Eukaryota</taxon>
        <taxon>Sar</taxon>
        <taxon>Alveolata</taxon>
        <taxon>Apicomplexa</taxon>
        <taxon>Conoidasida</taxon>
        <taxon>Coccidia</taxon>
        <taxon>Eucoccidiorida</taxon>
        <taxon>Eimeriorina</taxon>
        <taxon>Eimeriidae</taxon>
        <taxon>Cyclospora</taxon>
    </lineage>
</organism>
<comment type="subcellular location">
    <subcellularLocation>
        <location evidence="1">Nucleus</location>
    </subcellularLocation>
</comment>
<name>A0A6P6S0T6_9EIME</name>
<accession>A0A6P6S0T6</accession>
<proteinExistence type="inferred from homology"/>
<dbReference type="GO" id="GO:0006281">
    <property type="term" value="P:DNA repair"/>
    <property type="evidence" value="ECO:0007669"/>
    <property type="project" value="InterPro"/>
</dbReference>
<evidence type="ECO:0000313" key="5">
    <source>
        <dbReference type="RefSeq" id="XP_026193801.1"/>
    </source>
</evidence>
<comment type="similarity">
    <text evidence="2">Belongs to the replication factor A protein 3 family.</text>
</comment>
<protein>
    <submittedName>
        <fullName evidence="5">Uncharacterized protein LOC113147423</fullName>
    </submittedName>
</protein>
<dbReference type="Pfam" id="PF08661">
    <property type="entry name" value="Rep_fac-A_3"/>
    <property type="match status" value="1"/>
</dbReference>
<dbReference type="GeneID" id="113147423"/>
<dbReference type="Proteomes" id="UP000515125">
    <property type="component" value="Unplaced"/>
</dbReference>
<keyword evidence="3" id="KW-0539">Nucleus</keyword>
<dbReference type="OrthoDB" id="188186at2759"/>
<dbReference type="RefSeq" id="XP_026193801.1">
    <property type="nucleotide sequence ID" value="XM_026338016.1"/>
</dbReference>
<dbReference type="GO" id="GO:0003677">
    <property type="term" value="F:DNA binding"/>
    <property type="evidence" value="ECO:0007669"/>
    <property type="project" value="InterPro"/>
</dbReference>
<evidence type="ECO:0000256" key="2">
    <source>
        <dbReference type="ARBA" id="ARBA00009761"/>
    </source>
</evidence>
<dbReference type="Gene3D" id="2.40.50.140">
    <property type="entry name" value="Nucleic acid-binding proteins"/>
    <property type="match status" value="1"/>
</dbReference>